<dbReference type="OrthoDB" id="7790108at2"/>
<dbReference type="Pfam" id="PF01381">
    <property type="entry name" value="HTH_3"/>
    <property type="match status" value="1"/>
</dbReference>
<dbReference type="AlphaFoldDB" id="A0A4S3MB73"/>
<name>A0A4S3MB73_9RHOB</name>
<protein>
    <submittedName>
        <fullName evidence="5">Helix-turn-helix domain-containing protein</fullName>
    </submittedName>
</protein>
<evidence type="ECO:0000256" key="2">
    <source>
        <dbReference type="ARBA" id="ARBA00023125"/>
    </source>
</evidence>
<dbReference type="Proteomes" id="UP000306113">
    <property type="component" value="Unassembled WGS sequence"/>
</dbReference>
<reference evidence="5 6" key="1">
    <citation type="submission" date="2019-04" db="EMBL/GenBank/DDBJ databases">
        <title>Draft genome sequence of Youngimonas vesicularis.</title>
        <authorList>
            <person name="Hameed A."/>
        </authorList>
    </citation>
    <scope>NUCLEOTIDE SEQUENCE [LARGE SCALE GENOMIC DNA]</scope>
    <source>
        <strain evidence="5 6">CC-AMW-E</strain>
    </source>
</reference>
<dbReference type="InterPro" id="IPR010982">
    <property type="entry name" value="Lambda_DNA-bd_dom_sf"/>
</dbReference>
<organism evidence="5 6">
    <name type="scientific">Thalassobius vesicularis</name>
    <dbReference type="NCBI Taxonomy" id="1294297"/>
    <lineage>
        <taxon>Bacteria</taxon>
        <taxon>Pseudomonadati</taxon>
        <taxon>Pseudomonadota</taxon>
        <taxon>Alphaproteobacteria</taxon>
        <taxon>Rhodobacterales</taxon>
        <taxon>Roseobacteraceae</taxon>
        <taxon>Thalassovita</taxon>
    </lineage>
</organism>
<feature type="domain" description="HTH cro/C1-type" evidence="4">
    <location>
        <begin position="11"/>
        <end position="65"/>
    </location>
</feature>
<evidence type="ECO:0000256" key="3">
    <source>
        <dbReference type="ARBA" id="ARBA00023163"/>
    </source>
</evidence>
<evidence type="ECO:0000313" key="6">
    <source>
        <dbReference type="Proteomes" id="UP000306113"/>
    </source>
</evidence>
<dbReference type="SUPFAM" id="SSF47413">
    <property type="entry name" value="lambda repressor-like DNA-binding domains"/>
    <property type="match status" value="1"/>
</dbReference>
<dbReference type="GO" id="GO:0003677">
    <property type="term" value="F:DNA binding"/>
    <property type="evidence" value="ECO:0007669"/>
    <property type="project" value="UniProtKB-KW"/>
</dbReference>
<gene>
    <name evidence="5" type="ORF">E7681_03785</name>
</gene>
<sequence>MPQRQLTGTRIRERRMMLGMRQTDLARDVDISASYLNLIEHNRRRIGGKLLLGIARALGVEPSALTEGAEAALISTLREARAADPTAGAETDALEDFAGRFPGWAQLLERRHRRVLELERTVETLSDRLTHDPHLAAALHEMISTITAIRSTAAILAETKGLEPEWRDRFHRNINEDADRLAHSAKALVGYLDSNEDEEEFELSSPQDELDAFLGDSGYHMPVLEQGGEVDVDSLIAQQDVLQSAAARAMARTYLGRYAKDARTMPLIQTIAALSQHGLDPSALARHFETDLATVMRRLAEIPESAAGSPVGLVSCDASGTMTFRKALNGFMLPRFGAACPLWPLFRALSRPMMPVVQVVRQAGRGGGVFRTYSIAQPSAPVSFDEPPLFEAYMLILPVEAGERTRDLPAEVGVSCRICPRENCPGRREPSILTDGF</sequence>
<dbReference type="Gene3D" id="1.10.260.40">
    <property type="entry name" value="lambda repressor-like DNA-binding domains"/>
    <property type="match status" value="1"/>
</dbReference>
<dbReference type="InterPro" id="IPR018653">
    <property type="entry name" value="ScfR_C"/>
</dbReference>
<keyword evidence="3" id="KW-0804">Transcription</keyword>
<dbReference type="CDD" id="cd00093">
    <property type="entry name" value="HTH_XRE"/>
    <property type="match status" value="1"/>
</dbReference>
<dbReference type="EMBL" id="SSMD01000002">
    <property type="protein sequence ID" value="THD75586.1"/>
    <property type="molecule type" value="Genomic_DNA"/>
</dbReference>
<evidence type="ECO:0000313" key="5">
    <source>
        <dbReference type="EMBL" id="THD75586.1"/>
    </source>
</evidence>
<dbReference type="GO" id="GO:0003700">
    <property type="term" value="F:DNA-binding transcription factor activity"/>
    <property type="evidence" value="ECO:0007669"/>
    <property type="project" value="TreeGrafter"/>
</dbReference>
<dbReference type="SMART" id="SM00530">
    <property type="entry name" value="HTH_XRE"/>
    <property type="match status" value="1"/>
</dbReference>
<dbReference type="InterPro" id="IPR001387">
    <property type="entry name" value="Cro/C1-type_HTH"/>
</dbReference>
<accession>A0A4S3MB73</accession>
<evidence type="ECO:0000259" key="4">
    <source>
        <dbReference type="PROSITE" id="PS50943"/>
    </source>
</evidence>
<proteinExistence type="predicted"/>
<comment type="caution">
    <text evidence="5">The sequence shown here is derived from an EMBL/GenBank/DDBJ whole genome shotgun (WGS) entry which is preliminary data.</text>
</comment>
<keyword evidence="2" id="KW-0238">DNA-binding</keyword>
<dbReference type="RefSeq" id="WP_136337949.1">
    <property type="nucleotide sequence ID" value="NZ_SSMD01000002.1"/>
</dbReference>
<keyword evidence="1" id="KW-0805">Transcription regulation</keyword>
<dbReference type="PANTHER" id="PTHR46797">
    <property type="entry name" value="HTH-TYPE TRANSCRIPTIONAL REGULATOR"/>
    <property type="match status" value="1"/>
</dbReference>
<keyword evidence="6" id="KW-1185">Reference proteome</keyword>
<evidence type="ECO:0000256" key="1">
    <source>
        <dbReference type="ARBA" id="ARBA00023015"/>
    </source>
</evidence>
<dbReference type="GO" id="GO:0005829">
    <property type="term" value="C:cytosol"/>
    <property type="evidence" value="ECO:0007669"/>
    <property type="project" value="TreeGrafter"/>
</dbReference>
<dbReference type="InterPro" id="IPR050807">
    <property type="entry name" value="TransReg_Diox_bact_type"/>
</dbReference>
<dbReference type="Pfam" id="PF09856">
    <property type="entry name" value="ScfRs"/>
    <property type="match status" value="1"/>
</dbReference>
<dbReference type="PANTHER" id="PTHR46797:SF23">
    <property type="entry name" value="HTH-TYPE TRANSCRIPTIONAL REGULATOR SUTR"/>
    <property type="match status" value="1"/>
</dbReference>
<dbReference type="PROSITE" id="PS50943">
    <property type="entry name" value="HTH_CROC1"/>
    <property type="match status" value="1"/>
</dbReference>